<dbReference type="Proteomes" id="UP000520814">
    <property type="component" value="Unassembled WGS sequence"/>
</dbReference>
<dbReference type="RefSeq" id="WP_184201271.1">
    <property type="nucleotide sequence ID" value="NZ_JACHGW010000004.1"/>
</dbReference>
<accession>A0A7W9ST41</accession>
<sequence>MKKTFATVGEFQVSVGTEHAMDIPDEVFEDRQAFTAFITRMGGDPRRDGESLIAYLRGWLERHEAESGESAEKKEAAKRLISELTEGLEGLYAQDVAVARLEDELDILREQQTAQIANLRRGYRKMVFWRGRHDAEVIAAEDWVRQEFPTEVAAHILDTDGLFDDDVPQE</sequence>
<proteinExistence type="predicted"/>
<reference evidence="1 2" key="1">
    <citation type="submission" date="2020-08" db="EMBL/GenBank/DDBJ databases">
        <title>Genomic Encyclopedia of Type Strains, Phase IV (KMG-IV): sequencing the most valuable type-strain genomes for metagenomic binning, comparative biology and taxonomic classification.</title>
        <authorList>
            <person name="Goeker M."/>
        </authorList>
    </citation>
    <scope>NUCLEOTIDE SEQUENCE [LARGE SCALE GENOMIC DNA]</scope>
    <source>
        <strain evidence="1 2">DSM 23562</strain>
    </source>
</reference>
<gene>
    <name evidence="1" type="ORF">HNQ39_004183</name>
</gene>
<comment type="caution">
    <text evidence="1">The sequence shown here is derived from an EMBL/GenBank/DDBJ whole genome shotgun (WGS) entry which is preliminary data.</text>
</comment>
<protein>
    <submittedName>
        <fullName evidence="1">Uncharacterized protein</fullName>
    </submittedName>
</protein>
<keyword evidence="2" id="KW-1185">Reference proteome</keyword>
<evidence type="ECO:0000313" key="1">
    <source>
        <dbReference type="EMBL" id="MBB6052362.1"/>
    </source>
</evidence>
<dbReference type="AlphaFoldDB" id="A0A7W9ST41"/>
<dbReference type="EMBL" id="JACHGW010000004">
    <property type="protein sequence ID" value="MBB6052362.1"/>
    <property type="molecule type" value="Genomic_DNA"/>
</dbReference>
<name>A0A7W9ST41_ARMRO</name>
<evidence type="ECO:0000313" key="2">
    <source>
        <dbReference type="Proteomes" id="UP000520814"/>
    </source>
</evidence>
<organism evidence="1 2">
    <name type="scientific">Armatimonas rosea</name>
    <dbReference type="NCBI Taxonomy" id="685828"/>
    <lineage>
        <taxon>Bacteria</taxon>
        <taxon>Bacillati</taxon>
        <taxon>Armatimonadota</taxon>
        <taxon>Armatimonadia</taxon>
        <taxon>Armatimonadales</taxon>
        <taxon>Armatimonadaceae</taxon>
        <taxon>Armatimonas</taxon>
    </lineage>
</organism>